<keyword evidence="2" id="KW-0472">Membrane</keyword>
<evidence type="ECO:0000259" key="3">
    <source>
        <dbReference type="PROSITE" id="PS01124"/>
    </source>
</evidence>
<evidence type="ECO:0000313" key="4">
    <source>
        <dbReference type="EMBL" id="MDF5690344.1"/>
    </source>
</evidence>
<dbReference type="PROSITE" id="PS01124">
    <property type="entry name" value="HTH_ARAC_FAMILY_2"/>
    <property type="match status" value="1"/>
</dbReference>
<gene>
    <name evidence="4" type="ORF">PQG43_05675</name>
</gene>
<dbReference type="Gene3D" id="1.10.10.60">
    <property type="entry name" value="Homeodomain-like"/>
    <property type="match status" value="1"/>
</dbReference>
<dbReference type="PANTHER" id="PTHR43280:SF29">
    <property type="entry name" value="ARAC-FAMILY TRANSCRIPTIONAL REGULATOR"/>
    <property type="match status" value="1"/>
</dbReference>
<feature type="transmembrane region" description="Helical" evidence="2">
    <location>
        <begin position="37"/>
        <end position="57"/>
    </location>
</feature>
<dbReference type="PANTHER" id="PTHR43280">
    <property type="entry name" value="ARAC-FAMILY TRANSCRIPTIONAL REGULATOR"/>
    <property type="match status" value="1"/>
</dbReference>
<dbReference type="SMART" id="SM00342">
    <property type="entry name" value="HTH_ARAC"/>
    <property type="match status" value="1"/>
</dbReference>
<proteinExistence type="predicted"/>
<dbReference type="RefSeq" id="WP_276343996.1">
    <property type="nucleotide sequence ID" value="NZ_JARJOW010000003.1"/>
</dbReference>
<comment type="caution">
    <text evidence="4">The sequence shown here is derived from an EMBL/GenBank/DDBJ whole genome shotgun (WGS) entry which is preliminary data.</text>
</comment>
<feature type="transmembrane region" description="Helical" evidence="2">
    <location>
        <begin position="192"/>
        <end position="214"/>
    </location>
</feature>
<protein>
    <submittedName>
        <fullName evidence="4">Helix-turn-helix domain-containing protein</fullName>
    </submittedName>
</protein>
<feature type="transmembrane region" description="Helical" evidence="2">
    <location>
        <begin position="6"/>
        <end position="25"/>
    </location>
</feature>
<organism evidence="4 5">
    <name type="scientific">Aquirufa aurantiipilula</name>
    <dbReference type="NCBI Taxonomy" id="2696561"/>
    <lineage>
        <taxon>Bacteria</taxon>
        <taxon>Pseudomonadati</taxon>
        <taxon>Bacteroidota</taxon>
        <taxon>Cytophagia</taxon>
        <taxon>Cytophagales</taxon>
        <taxon>Flectobacillaceae</taxon>
        <taxon>Aquirufa</taxon>
    </lineage>
</organism>
<reference evidence="4 5" key="1">
    <citation type="submission" date="2023-03" db="EMBL/GenBank/DDBJ databases">
        <title>Genome sequencing of Aquirufa.</title>
        <authorList>
            <person name="Pitt A."/>
            <person name="Hahn M.W."/>
        </authorList>
    </citation>
    <scope>NUCLEOTIDE SEQUENCE [LARGE SCALE GENOMIC DNA]</scope>
    <source>
        <strain evidence="4 5">WAEICH-18A</strain>
    </source>
</reference>
<evidence type="ECO:0000256" key="1">
    <source>
        <dbReference type="ARBA" id="ARBA00023125"/>
    </source>
</evidence>
<evidence type="ECO:0000256" key="2">
    <source>
        <dbReference type="SAM" id="Phobius"/>
    </source>
</evidence>
<keyword evidence="5" id="KW-1185">Reference proteome</keyword>
<evidence type="ECO:0000313" key="5">
    <source>
        <dbReference type="Proteomes" id="UP001321344"/>
    </source>
</evidence>
<keyword evidence="2" id="KW-0812">Transmembrane</keyword>
<keyword evidence="1" id="KW-0238">DNA-binding</keyword>
<accession>A0ABT6BK75</accession>
<feature type="transmembrane region" description="Helical" evidence="2">
    <location>
        <begin position="152"/>
        <end position="171"/>
    </location>
</feature>
<dbReference type="EMBL" id="JARJOW010000003">
    <property type="protein sequence ID" value="MDF5690344.1"/>
    <property type="molecule type" value="Genomic_DNA"/>
</dbReference>
<sequence>MTESLFFIFILIASSIGFIVSMILLFGQSISTLGSKLLAGILLSMVITASGNSLALTDFYLQYPHYFKIFNWVTFCIGPLTYLYIRTVLNQSYRLFKKDLLLFIPALSYQIHRLSYDLLPIQEKLILVKRAIENRIEFVNEPEGLLPPGWIAIYRVTVLLVSIIAAFYLLINWHKKIYTQGLQIERNKQIYQFLWVAITLLFSGTIIVFVFTFIQVFSGYFMARLIVFSVALEIILICAYLFAQPKILYGMIGWIQLNEPIRSIENSTSNSTPVDEESEDDVSYISYHNGKNILTSIENHFLQNHPFTTIGYCLSDLSREINVPAYLVSAVINQEFDKNFNEFINDARIQYISTMRENDENFDKYSIEYIGTSLGFGSRTSFITAVKKRTGLLPKEYLASMSAQKA</sequence>
<dbReference type="InterPro" id="IPR018060">
    <property type="entry name" value="HTH_AraC"/>
</dbReference>
<dbReference type="Proteomes" id="UP001321344">
    <property type="component" value="Unassembled WGS sequence"/>
</dbReference>
<feature type="transmembrane region" description="Helical" evidence="2">
    <location>
        <begin position="220"/>
        <end position="243"/>
    </location>
</feature>
<feature type="transmembrane region" description="Helical" evidence="2">
    <location>
        <begin position="69"/>
        <end position="88"/>
    </location>
</feature>
<feature type="domain" description="HTH araC/xylS-type" evidence="3">
    <location>
        <begin position="291"/>
        <end position="400"/>
    </location>
</feature>
<name>A0ABT6BK75_9BACT</name>
<keyword evidence="2" id="KW-1133">Transmembrane helix</keyword>